<keyword evidence="2" id="KW-0813">Transport</keyword>
<name>A0ABQ6CU13_9HYPH</name>
<dbReference type="InterPro" id="IPR003593">
    <property type="entry name" value="AAA+_ATPase"/>
</dbReference>
<dbReference type="InterPro" id="IPR047641">
    <property type="entry name" value="ABC_transpr_MalK/UgpC-like"/>
</dbReference>
<feature type="domain" description="ABC transporter" evidence="5">
    <location>
        <begin position="8"/>
        <end position="240"/>
    </location>
</feature>
<dbReference type="InterPro" id="IPR017871">
    <property type="entry name" value="ABC_transporter-like_CS"/>
</dbReference>
<dbReference type="InterPro" id="IPR003439">
    <property type="entry name" value="ABC_transporter-like_ATP-bd"/>
</dbReference>
<dbReference type="Pfam" id="PF08402">
    <property type="entry name" value="TOBE_2"/>
    <property type="match status" value="1"/>
</dbReference>
<keyword evidence="7" id="KW-1185">Reference proteome</keyword>
<protein>
    <submittedName>
        <fullName evidence="6">ABC transporter ATP-binding protein</fullName>
    </submittedName>
</protein>
<dbReference type="PROSITE" id="PS00211">
    <property type="entry name" value="ABC_TRANSPORTER_1"/>
    <property type="match status" value="1"/>
</dbReference>
<accession>A0ABQ6CU13</accession>
<keyword evidence="4 6" id="KW-0067">ATP-binding</keyword>
<proteinExistence type="inferred from homology"/>
<dbReference type="EMBL" id="BSPC01000058">
    <property type="protein sequence ID" value="GLS22214.1"/>
    <property type="molecule type" value="Genomic_DNA"/>
</dbReference>
<dbReference type="Proteomes" id="UP001156882">
    <property type="component" value="Unassembled WGS sequence"/>
</dbReference>
<dbReference type="Gene3D" id="2.40.50.100">
    <property type="match status" value="1"/>
</dbReference>
<comment type="similarity">
    <text evidence="1">Belongs to the ABC transporter superfamily.</text>
</comment>
<comment type="caution">
    <text evidence="6">The sequence shown here is derived from an EMBL/GenBank/DDBJ whole genome shotgun (WGS) entry which is preliminary data.</text>
</comment>
<dbReference type="SUPFAM" id="SSF50331">
    <property type="entry name" value="MOP-like"/>
    <property type="match status" value="1"/>
</dbReference>
<dbReference type="InterPro" id="IPR013611">
    <property type="entry name" value="Transp-assoc_OB_typ2"/>
</dbReference>
<dbReference type="Gene3D" id="2.40.50.140">
    <property type="entry name" value="Nucleic acid-binding proteins"/>
    <property type="match status" value="1"/>
</dbReference>
<evidence type="ECO:0000259" key="5">
    <source>
        <dbReference type="PROSITE" id="PS50893"/>
    </source>
</evidence>
<dbReference type="SMART" id="SM00382">
    <property type="entry name" value="AAA"/>
    <property type="match status" value="1"/>
</dbReference>
<sequence>MGLFMADVVLANVTKHFGDTVAVSDLTIEIADGSFMVLLGPTGAGKTTTLRLVAGLEVPDHGRVAIGDRDVTAAPPAARDVAFVFQQYSLYPHLSVYDNLAFPLRSPTRRTPEDEIRRKVTETAALLHIESKLGNRATNLSGGEMQRVALGRALVRRPAIYLMDEPLSSLDAKLRADLRLELKRIQMELGATLLYVTHDQIEAMTMATTIGVIQSGRIAQIGTPRQIYETPNSLYVAARLGQPSINLLPRRLLPGIAAPSEATTIGARTEHLRIAKARGAEAHGRVTWIEHLGDQNHLHIKIDQHEVVTLVDPDAGLAVGDEVGIVLVRPLYFDQNGIRIAT</sequence>
<dbReference type="PROSITE" id="PS50893">
    <property type="entry name" value="ABC_TRANSPORTER_2"/>
    <property type="match status" value="1"/>
</dbReference>
<evidence type="ECO:0000256" key="1">
    <source>
        <dbReference type="ARBA" id="ARBA00005417"/>
    </source>
</evidence>
<dbReference type="InterPro" id="IPR008995">
    <property type="entry name" value="Mo/tungstate-bd_C_term_dom"/>
</dbReference>
<dbReference type="GO" id="GO:0005524">
    <property type="term" value="F:ATP binding"/>
    <property type="evidence" value="ECO:0007669"/>
    <property type="project" value="UniProtKB-KW"/>
</dbReference>
<dbReference type="InterPro" id="IPR012340">
    <property type="entry name" value="NA-bd_OB-fold"/>
</dbReference>
<organism evidence="6 7">
    <name type="scientific">Labrys miyagiensis</name>
    <dbReference type="NCBI Taxonomy" id="346912"/>
    <lineage>
        <taxon>Bacteria</taxon>
        <taxon>Pseudomonadati</taxon>
        <taxon>Pseudomonadota</taxon>
        <taxon>Alphaproteobacteria</taxon>
        <taxon>Hyphomicrobiales</taxon>
        <taxon>Xanthobacteraceae</taxon>
        <taxon>Labrys</taxon>
    </lineage>
</organism>
<evidence type="ECO:0000313" key="6">
    <source>
        <dbReference type="EMBL" id="GLS22214.1"/>
    </source>
</evidence>
<reference evidence="7" key="1">
    <citation type="journal article" date="2019" name="Int. J. Syst. Evol. Microbiol.">
        <title>The Global Catalogue of Microorganisms (GCM) 10K type strain sequencing project: providing services to taxonomists for standard genome sequencing and annotation.</title>
        <authorList>
            <consortium name="The Broad Institute Genomics Platform"/>
            <consortium name="The Broad Institute Genome Sequencing Center for Infectious Disease"/>
            <person name="Wu L."/>
            <person name="Ma J."/>
        </authorList>
    </citation>
    <scope>NUCLEOTIDE SEQUENCE [LARGE SCALE GENOMIC DNA]</scope>
    <source>
        <strain evidence="7">NBRC 101365</strain>
    </source>
</reference>
<evidence type="ECO:0000256" key="2">
    <source>
        <dbReference type="ARBA" id="ARBA00022448"/>
    </source>
</evidence>
<evidence type="ECO:0000256" key="4">
    <source>
        <dbReference type="ARBA" id="ARBA00022840"/>
    </source>
</evidence>
<gene>
    <name evidence="6" type="ORF">GCM10007874_52310</name>
</gene>
<keyword evidence="3" id="KW-0547">Nucleotide-binding</keyword>
<dbReference type="Gene3D" id="3.40.50.300">
    <property type="entry name" value="P-loop containing nucleotide triphosphate hydrolases"/>
    <property type="match status" value="1"/>
</dbReference>
<evidence type="ECO:0000313" key="7">
    <source>
        <dbReference type="Proteomes" id="UP001156882"/>
    </source>
</evidence>
<dbReference type="InterPro" id="IPR015855">
    <property type="entry name" value="ABC_transpr_MalK-like"/>
</dbReference>
<dbReference type="CDD" id="cd03301">
    <property type="entry name" value="ABC_MalK_N"/>
    <property type="match status" value="1"/>
</dbReference>
<evidence type="ECO:0000256" key="3">
    <source>
        <dbReference type="ARBA" id="ARBA00022741"/>
    </source>
</evidence>
<dbReference type="SUPFAM" id="SSF52540">
    <property type="entry name" value="P-loop containing nucleoside triphosphate hydrolases"/>
    <property type="match status" value="1"/>
</dbReference>
<dbReference type="Pfam" id="PF00005">
    <property type="entry name" value="ABC_tran"/>
    <property type="match status" value="1"/>
</dbReference>
<dbReference type="PANTHER" id="PTHR43875:SF1">
    <property type="entry name" value="OSMOPROTECTIVE COMPOUNDS UPTAKE ATP-BINDING PROTEIN GGTA"/>
    <property type="match status" value="1"/>
</dbReference>
<dbReference type="InterPro" id="IPR027417">
    <property type="entry name" value="P-loop_NTPase"/>
</dbReference>
<dbReference type="PANTHER" id="PTHR43875">
    <property type="entry name" value="MALTODEXTRIN IMPORT ATP-BINDING PROTEIN MSMX"/>
    <property type="match status" value="1"/>
</dbReference>